<feature type="chain" id="PRO_5046259353" description="VrrB protein" evidence="1">
    <location>
        <begin position="29"/>
        <end position="106"/>
    </location>
</feature>
<keyword evidence="3" id="KW-1185">Reference proteome</keyword>
<evidence type="ECO:0008006" key="4">
    <source>
        <dbReference type="Google" id="ProtNLM"/>
    </source>
</evidence>
<name>A0ABQ4T0X4_9HYPH</name>
<dbReference type="Proteomes" id="UP001055102">
    <property type="component" value="Unassembled WGS sequence"/>
</dbReference>
<proteinExistence type="predicted"/>
<evidence type="ECO:0000256" key="1">
    <source>
        <dbReference type="SAM" id="SignalP"/>
    </source>
</evidence>
<dbReference type="RefSeq" id="WP_238277167.1">
    <property type="nucleotide sequence ID" value="NZ_BPQR01000055.1"/>
</dbReference>
<reference evidence="2" key="2">
    <citation type="submission" date="2021-08" db="EMBL/GenBank/DDBJ databases">
        <authorList>
            <person name="Tani A."/>
            <person name="Ola A."/>
            <person name="Ogura Y."/>
            <person name="Katsura K."/>
            <person name="Hayashi T."/>
        </authorList>
    </citation>
    <scope>NUCLEOTIDE SEQUENCE</scope>
    <source>
        <strain evidence="2">LMG 23639</strain>
    </source>
</reference>
<organism evidence="2 3">
    <name type="scientific">Methylobacterium jeotgali</name>
    <dbReference type="NCBI Taxonomy" id="381630"/>
    <lineage>
        <taxon>Bacteria</taxon>
        <taxon>Pseudomonadati</taxon>
        <taxon>Pseudomonadota</taxon>
        <taxon>Alphaproteobacteria</taxon>
        <taxon>Hyphomicrobiales</taxon>
        <taxon>Methylobacteriaceae</taxon>
        <taxon>Methylobacterium</taxon>
    </lineage>
</organism>
<protein>
    <recommendedName>
        <fullName evidence="4">VrrB protein</fullName>
    </recommendedName>
</protein>
<evidence type="ECO:0000313" key="2">
    <source>
        <dbReference type="EMBL" id="GJE07808.1"/>
    </source>
</evidence>
<accession>A0ABQ4T0X4</accession>
<sequence length="106" mass="12229">MSTERSTTRPFAGRALAAAMILAGGLFAAAPKAEAAPLTPSPAVAGEAEAGVVPVQYGYYGHRRHHHHWGHHRRWHHHHRGWGHRHHGWRHHHHHRGWGHRHHHRW</sequence>
<comment type="caution">
    <text evidence="2">The sequence shown here is derived from an EMBL/GenBank/DDBJ whole genome shotgun (WGS) entry which is preliminary data.</text>
</comment>
<dbReference type="EMBL" id="BPQR01000055">
    <property type="protein sequence ID" value="GJE07808.1"/>
    <property type="molecule type" value="Genomic_DNA"/>
</dbReference>
<evidence type="ECO:0000313" key="3">
    <source>
        <dbReference type="Proteomes" id="UP001055102"/>
    </source>
</evidence>
<reference evidence="2" key="1">
    <citation type="journal article" date="2021" name="Front. Microbiol.">
        <title>Comprehensive Comparative Genomics and Phenotyping of Methylobacterium Species.</title>
        <authorList>
            <person name="Alessa O."/>
            <person name="Ogura Y."/>
            <person name="Fujitani Y."/>
            <person name="Takami H."/>
            <person name="Hayashi T."/>
            <person name="Sahin N."/>
            <person name="Tani A."/>
        </authorList>
    </citation>
    <scope>NUCLEOTIDE SEQUENCE</scope>
    <source>
        <strain evidence="2">LMG 23639</strain>
    </source>
</reference>
<keyword evidence="1" id="KW-0732">Signal</keyword>
<feature type="signal peptide" evidence="1">
    <location>
        <begin position="1"/>
        <end position="28"/>
    </location>
</feature>
<gene>
    <name evidence="2" type="ORF">AOPFMNJM_3138</name>
</gene>